<accession>A0A1D7XLF7</accession>
<evidence type="ECO:0000256" key="12">
    <source>
        <dbReference type="ARBA" id="ARBA00023152"/>
    </source>
</evidence>
<keyword evidence="7" id="KW-0479">Metal-binding</keyword>
<evidence type="ECO:0000256" key="11">
    <source>
        <dbReference type="ARBA" id="ARBA00022842"/>
    </source>
</evidence>
<organism evidence="16 17">
    <name type="scientific">Clostridium taeniosporum</name>
    <dbReference type="NCBI Taxonomy" id="394958"/>
    <lineage>
        <taxon>Bacteria</taxon>
        <taxon>Bacillati</taxon>
        <taxon>Bacillota</taxon>
        <taxon>Clostridia</taxon>
        <taxon>Eubacteriales</taxon>
        <taxon>Clostridiaceae</taxon>
        <taxon>Clostridium</taxon>
    </lineage>
</organism>
<gene>
    <name evidence="16" type="ORF">BGI42_10780</name>
</gene>
<keyword evidence="13 16" id="KW-0670">Pyruvate</keyword>
<dbReference type="GO" id="GO:0005524">
    <property type="term" value="F:ATP binding"/>
    <property type="evidence" value="ECO:0007669"/>
    <property type="project" value="UniProtKB-KW"/>
</dbReference>
<proteinExistence type="inferred from homology"/>
<evidence type="ECO:0000256" key="10">
    <source>
        <dbReference type="ARBA" id="ARBA00022840"/>
    </source>
</evidence>
<dbReference type="GO" id="GO:0004743">
    <property type="term" value="F:pyruvate kinase activity"/>
    <property type="evidence" value="ECO:0007669"/>
    <property type="project" value="UniProtKB-EC"/>
</dbReference>
<dbReference type="KEGG" id="ctae:BGI42_10780"/>
<dbReference type="InterPro" id="IPR015813">
    <property type="entry name" value="Pyrv/PenolPyrv_kinase-like_dom"/>
</dbReference>
<comment type="cofactor">
    <cofactor evidence="1">
        <name>K(+)</name>
        <dbReference type="ChEBI" id="CHEBI:29103"/>
    </cofactor>
</comment>
<evidence type="ECO:0000256" key="14">
    <source>
        <dbReference type="RuleBase" id="RU000504"/>
    </source>
</evidence>
<evidence type="ECO:0000256" key="6">
    <source>
        <dbReference type="ARBA" id="ARBA00022679"/>
    </source>
</evidence>
<keyword evidence="6 14" id="KW-0808">Transferase</keyword>
<keyword evidence="17" id="KW-1185">Reference proteome</keyword>
<evidence type="ECO:0000256" key="9">
    <source>
        <dbReference type="ARBA" id="ARBA00022777"/>
    </source>
</evidence>
<evidence type="ECO:0000256" key="13">
    <source>
        <dbReference type="ARBA" id="ARBA00023317"/>
    </source>
</evidence>
<dbReference type="Gene3D" id="3.20.20.60">
    <property type="entry name" value="Phosphoenolpyruvate-binding domains"/>
    <property type="match status" value="1"/>
</dbReference>
<dbReference type="AlphaFoldDB" id="A0A1D7XLF7"/>
<keyword evidence="12 14" id="KW-0324">Glycolysis</keyword>
<dbReference type="InterPro" id="IPR011037">
    <property type="entry name" value="Pyrv_Knase-like_insert_dom_sf"/>
</dbReference>
<dbReference type="PRINTS" id="PR01050">
    <property type="entry name" value="PYRUVTKNASE"/>
</dbReference>
<keyword evidence="8" id="KW-0547">Nucleotide-binding</keyword>
<dbReference type="UniPathway" id="UPA00109">
    <property type="reaction ID" value="UER00188"/>
</dbReference>
<evidence type="ECO:0000259" key="15">
    <source>
        <dbReference type="Pfam" id="PF00224"/>
    </source>
</evidence>
<evidence type="ECO:0000313" key="17">
    <source>
        <dbReference type="Proteomes" id="UP000094652"/>
    </source>
</evidence>
<dbReference type="Pfam" id="PF00224">
    <property type="entry name" value="PK"/>
    <property type="match status" value="1"/>
</dbReference>
<evidence type="ECO:0000256" key="2">
    <source>
        <dbReference type="ARBA" id="ARBA00004997"/>
    </source>
</evidence>
<keyword evidence="10" id="KW-0067">ATP-binding</keyword>
<evidence type="ECO:0000256" key="7">
    <source>
        <dbReference type="ARBA" id="ARBA00022723"/>
    </source>
</evidence>
<dbReference type="InterPro" id="IPR001697">
    <property type="entry name" value="Pyr_Knase"/>
</dbReference>
<comment type="similarity">
    <text evidence="3 14">Belongs to the pyruvate kinase family.</text>
</comment>
<dbReference type="GO" id="GO:0030955">
    <property type="term" value="F:potassium ion binding"/>
    <property type="evidence" value="ECO:0007669"/>
    <property type="project" value="InterPro"/>
</dbReference>
<dbReference type="Proteomes" id="UP000094652">
    <property type="component" value="Chromosome"/>
</dbReference>
<feature type="domain" description="Pyruvate kinase barrel" evidence="15">
    <location>
        <begin position="3"/>
        <end position="327"/>
    </location>
</feature>
<dbReference type="RefSeq" id="WP_069680321.1">
    <property type="nucleotide sequence ID" value="NZ_CP017253.2"/>
</dbReference>
<dbReference type="PANTHER" id="PTHR11817">
    <property type="entry name" value="PYRUVATE KINASE"/>
    <property type="match status" value="1"/>
</dbReference>
<evidence type="ECO:0000256" key="8">
    <source>
        <dbReference type="ARBA" id="ARBA00022741"/>
    </source>
</evidence>
<dbReference type="GO" id="GO:0016301">
    <property type="term" value="F:kinase activity"/>
    <property type="evidence" value="ECO:0007669"/>
    <property type="project" value="UniProtKB-KW"/>
</dbReference>
<evidence type="ECO:0000313" key="16">
    <source>
        <dbReference type="EMBL" id="AOR24185.1"/>
    </source>
</evidence>
<comment type="pathway">
    <text evidence="2 14">Carbohydrate degradation; glycolysis; pyruvate from D-glyceraldehyde 3-phosphate: step 5/5.</text>
</comment>
<evidence type="ECO:0000256" key="4">
    <source>
        <dbReference type="ARBA" id="ARBA00012142"/>
    </source>
</evidence>
<evidence type="ECO:0000256" key="5">
    <source>
        <dbReference type="ARBA" id="ARBA00018587"/>
    </source>
</evidence>
<keyword evidence="9 14" id="KW-0418">Kinase</keyword>
<sequence>MYIIATVGPNIMDKRVLKDIFYSGANSLRFNFSHGNSNEFLEYIKMAKSVKEDVVIILDLCGNKIRVSNKLRGVYKVYDEEKVYFCGEDRYKKVNQKLKNNNKIIPLNIENTILLENNYKNISIKDNTMMFNILEKEDDFLKAITIRGGIIRAGKGCNIRGFDRSKMRLSSKDREDIKFGINNKVDIICQSFVDNVGCIDEVLEFINLTKEENYSPKIWAKIETIEGIKNIDEILTKVDGIVIGRGDLIAETSIEDTPIHEEFIIKKVKKYYNKEIVIATHVLDSMKRGKMPSVSEVESIYNFIKQGVNGFLLAGETSVGRAPIKTVKFLKDLIKKYE</sequence>
<protein>
    <recommendedName>
        <fullName evidence="5 14">Pyruvate kinase</fullName>
        <ecNumber evidence="4 14">2.7.1.40</ecNumber>
    </recommendedName>
</protein>
<dbReference type="EMBL" id="CP017253">
    <property type="protein sequence ID" value="AOR24185.1"/>
    <property type="molecule type" value="Genomic_DNA"/>
</dbReference>
<dbReference type="InterPro" id="IPR040442">
    <property type="entry name" value="Pyrv_kinase-like_dom_sf"/>
</dbReference>
<dbReference type="SUPFAM" id="SSF51621">
    <property type="entry name" value="Phosphoenolpyruvate/pyruvate domain"/>
    <property type="match status" value="1"/>
</dbReference>
<dbReference type="STRING" id="394958.BGI42_10780"/>
<dbReference type="Gene3D" id="2.40.33.10">
    <property type="entry name" value="PK beta-barrel domain-like"/>
    <property type="match status" value="1"/>
</dbReference>
<name>A0A1D7XLF7_9CLOT</name>
<evidence type="ECO:0000256" key="3">
    <source>
        <dbReference type="ARBA" id="ARBA00008663"/>
    </source>
</evidence>
<dbReference type="EC" id="2.7.1.40" evidence="4 14"/>
<dbReference type="GO" id="GO:0000287">
    <property type="term" value="F:magnesium ion binding"/>
    <property type="evidence" value="ECO:0007669"/>
    <property type="project" value="InterPro"/>
</dbReference>
<comment type="catalytic activity">
    <reaction evidence="14">
        <text>pyruvate + ATP = phosphoenolpyruvate + ADP + H(+)</text>
        <dbReference type="Rhea" id="RHEA:18157"/>
        <dbReference type="ChEBI" id="CHEBI:15361"/>
        <dbReference type="ChEBI" id="CHEBI:15378"/>
        <dbReference type="ChEBI" id="CHEBI:30616"/>
        <dbReference type="ChEBI" id="CHEBI:58702"/>
        <dbReference type="ChEBI" id="CHEBI:456216"/>
        <dbReference type="EC" id="2.7.1.40"/>
    </reaction>
</comment>
<dbReference type="SUPFAM" id="SSF50800">
    <property type="entry name" value="PK beta-barrel domain-like"/>
    <property type="match status" value="1"/>
</dbReference>
<keyword evidence="11 14" id="KW-0460">Magnesium</keyword>
<dbReference type="InterPro" id="IPR015806">
    <property type="entry name" value="Pyrv_Knase_insert_dom_sf"/>
</dbReference>
<reference evidence="17" key="1">
    <citation type="submission" date="2016-09" db="EMBL/GenBank/DDBJ databases">
        <title>Genomics of Clostridium taeniosporum, an organism which forms endospores with ribbon-like appendages.</title>
        <authorList>
            <person name="Walker J.R."/>
        </authorList>
    </citation>
    <scope>NUCLEOTIDE SEQUENCE [LARGE SCALE GENOMIC DNA]</scope>
    <source>
        <strain evidence="17">1/k</strain>
    </source>
</reference>
<dbReference type="InterPro" id="IPR015793">
    <property type="entry name" value="Pyrv_Knase_brl"/>
</dbReference>
<dbReference type="OrthoDB" id="2031270at2"/>
<evidence type="ECO:0000256" key="1">
    <source>
        <dbReference type="ARBA" id="ARBA00001958"/>
    </source>
</evidence>